<dbReference type="FunFam" id="1.10.287.180:FF:000001">
    <property type="entry name" value="Transcription elongation factor GreA"/>
    <property type="match status" value="1"/>
</dbReference>
<reference evidence="12 13" key="1">
    <citation type="submission" date="2018-07" db="EMBL/GenBank/DDBJ databases">
        <title>Dyella solisilvae sp. nov., isolated from the pine and broad-leaved mixed forest soil.</title>
        <authorList>
            <person name="Gao Z."/>
            <person name="Qiu L."/>
        </authorList>
    </citation>
    <scope>NUCLEOTIDE SEQUENCE [LARGE SCALE GENOMIC DNA]</scope>
    <source>
        <strain evidence="12 13">DHG54</strain>
    </source>
</reference>
<dbReference type="PANTHER" id="PTHR30437">
    <property type="entry name" value="TRANSCRIPTION ELONGATION FACTOR GREA"/>
    <property type="match status" value="1"/>
</dbReference>
<evidence type="ECO:0000313" key="12">
    <source>
        <dbReference type="EMBL" id="RDI99535.1"/>
    </source>
</evidence>
<dbReference type="GO" id="GO:0070063">
    <property type="term" value="F:RNA polymerase binding"/>
    <property type="evidence" value="ECO:0007669"/>
    <property type="project" value="InterPro"/>
</dbReference>
<evidence type="ECO:0000259" key="10">
    <source>
        <dbReference type="Pfam" id="PF01272"/>
    </source>
</evidence>
<dbReference type="InterPro" id="IPR006359">
    <property type="entry name" value="Tscrpt_elong_fac_GreA"/>
</dbReference>
<evidence type="ECO:0000256" key="4">
    <source>
        <dbReference type="ARBA" id="ARBA00023125"/>
    </source>
</evidence>
<evidence type="ECO:0000256" key="3">
    <source>
        <dbReference type="ARBA" id="ARBA00023015"/>
    </source>
</evidence>
<dbReference type="InterPro" id="IPR018151">
    <property type="entry name" value="TF_GreA/GreB_CS"/>
</dbReference>
<dbReference type="AlphaFoldDB" id="A0A370KA65"/>
<dbReference type="InterPro" id="IPR036805">
    <property type="entry name" value="Tscrpt_elong_fac_GreA/B_N_sf"/>
</dbReference>
<dbReference type="InterPro" id="IPR036953">
    <property type="entry name" value="GreA/GreB_C_sf"/>
</dbReference>
<sequence length="159" mass="17138">MSRAPITKAGSERLRSELERLKSSDRPNIIAAIAEARAHGDLKENAEYHAAREQQSFIEGRIAALEGLLSTAEVIDVSRLGAGNRVVFGATVDLEDEDSGEAVTYQIVGDLEADIKLRLIAVSSPIARALIGKSEGDSFEFTAPNGVKHYEITGVRYVA</sequence>
<evidence type="ECO:0000256" key="2">
    <source>
        <dbReference type="ARBA" id="ARBA00013729"/>
    </source>
</evidence>
<keyword evidence="12" id="KW-0251">Elongation factor</keyword>
<feature type="domain" description="Transcription elongation factor GreA/GreB N-terminal" evidence="11">
    <location>
        <begin position="5"/>
        <end position="74"/>
    </location>
</feature>
<dbReference type="InterPro" id="IPR028624">
    <property type="entry name" value="Tscrpt_elong_fac_GreA/B"/>
</dbReference>
<keyword evidence="3 8" id="KW-0805">Transcription regulation</keyword>
<dbReference type="Gene3D" id="1.10.287.180">
    <property type="entry name" value="Transcription elongation factor, GreA/GreB, N-terminal domain"/>
    <property type="match status" value="1"/>
</dbReference>
<evidence type="ECO:0000256" key="6">
    <source>
        <dbReference type="ARBA" id="ARBA00024916"/>
    </source>
</evidence>
<dbReference type="Pfam" id="PF01272">
    <property type="entry name" value="GreA_GreB"/>
    <property type="match status" value="1"/>
</dbReference>
<dbReference type="InterPro" id="IPR001437">
    <property type="entry name" value="Tscrpt_elong_fac_GreA/B_C"/>
</dbReference>
<name>A0A370KA65_9GAMM</name>
<dbReference type="GO" id="GO:0003746">
    <property type="term" value="F:translation elongation factor activity"/>
    <property type="evidence" value="ECO:0007669"/>
    <property type="project" value="UniProtKB-KW"/>
</dbReference>
<gene>
    <name evidence="8" type="primary">greA</name>
    <name evidence="12" type="ORF">DVT68_01385</name>
</gene>
<keyword evidence="13" id="KW-1185">Reference proteome</keyword>
<comment type="similarity">
    <text evidence="1 8 9">Belongs to the GreA/GreB family.</text>
</comment>
<organism evidence="12 13">
    <name type="scientific">Dyella solisilvae</name>
    <dbReference type="NCBI Taxonomy" id="1920168"/>
    <lineage>
        <taxon>Bacteria</taxon>
        <taxon>Pseudomonadati</taxon>
        <taxon>Pseudomonadota</taxon>
        <taxon>Gammaproteobacteria</taxon>
        <taxon>Lysobacterales</taxon>
        <taxon>Rhodanobacteraceae</taxon>
        <taxon>Dyella</taxon>
    </lineage>
</organism>
<dbReference type="GO" id="GO:0003677">
    <property type="term" value="F:DNA binding"/>
    <property type="evidence" value="ECO:0007669"/>
    <property type="project" value="UniProtKB-UniRule"/>
</dbReference>
<accession>A0A370KA65</accession>
<keyword evidence="5 8" id="KW-0804">Transcription</keyword>
<comment type="function">
    <text evidence="6 8 9">Necessary for efficient RNA polymerase transcription elongation past template-encoded arresting sites. The arresting sites in DNA have the property of trapping a certain fraction of elongating RNA polymerases that pass through, resulting in locked ternary complexes. Cleavage of the nascent transcript by cleavage factors such as GreA or GreB allows the resumption of elongation from the new 3'terminus. GreA releases sequences of 2 to 3 nucleotides.</text>
</comment>
<comment type="caution">
    <text evidence="12">The sequence shown here is derived from an EMBL/GenBank/DDBJ whole genome shotgun (WGS) entry which is preliminary data.</text>
</comment>
<dbReference type="SUPFAM" id="SSF46557">
    <property type="entry name" value="GreA transcript cleavage protein, N-terminal domain"/>
    <property type="match status" value="1"/>
</dbReference>
<dbReference type="InterPro" id="IPR023459">
    <property type="entry name" value="Tscrpt_elong_fac_GreA/B_fam"/>
</dbReference>
<dbReference type="PIRSF" id="PIRSF006092">
    <property type="entry name" value="GreA_GreB"/>
    <property type="match status" value="1"/>
</dbReference>
<dbReference type="InterPro" id="IPR022691">
    <property type="entry name" value="Tscrpt_elong_fac_GreA/B_N"/>
</dbReference>
<dbReference type="PANTHER" id="PTHR30437:SF4">
    <property type="entry name" value="TRANSCRIPTION ELONGATION FACTOR GREA"/>
    <property type="match status" value="1"/>
</dbReference>
<protein>
    <recommendedName>
        <fullName evidence="2 8">Transcription elongation factor GreA</fullName>
    </recommendedName>
    <alternativeName>
        <fullName evidence="7 8">Transcript cleavage factor GreA</fullName>
    </alternativeName>
</protein>
<evidence type="ECO:0000313" key="13">
    <source>
        <dbReference type="Proteomes" id="UP000254711"/>
    </source>
</evidence>
<keyword evidence="12" id="KW-0648">Protein biosynthesis</keyword>
<dbReference type="Proteomes" id="UP000254711">
    <property type="component" value="Unassembled WGS sequence"/>
</dbReference>
<feature type="domain" description="Transcription elongation factor GreA/GreB C-terminal" evidence="10">
    <location>
        <begin position="84"/>
        <end position="157"/>
    </location>
</feature>
<dbReference type="SUPFAM" id="SSF54534">
    <property type="entry name" value="FKBP-like"/>
    <property type="match status" value="1"/>
</dbReference>
<dbReference type="Gene3D" id="3.10.50.30">
    <property type="entry name" value="Transcription elongation factor, GreA/GreB, C-terminal domain"/>
    <property type="match status" value="1"/>
</dbReference>
<dbReference type="Pfam" id="PF03449">
    <property type="entry name" value="GreA_GreB_N"/>
    <property type="match status" value="1"/>
</dbReference>
<dbReference type="OrthoDB" id="9808774at2"/>
<evidence type="ECO:0000256" key="1">
    <source>
        <dbReference type="ARBA" id="ARBA00008213"/>
    </source>
</evidence>
<dbReference type="PROSITE" id="PS00829">
    <property type="entry name" value="GREAB_1"/>
    <property type="match status" value="1"/>
</dbReference>
<dbReference type="NCBIfam" id="TIGR01462">
    <property type="entry name" value="greA"/>
    <property type="match status" value="1"/>
</dbReference>
<evidence type="ECO:0000256" key="9">
    <source>
        <dbReference type="RuleBase" id="RU000556"/>
    </source>
</evidence>
<dbReference type="GO" id="GO:0032784">
    <property type="term" value="P:regulation of DNA-templated transcription elongation"/>
    <property type="evidence" value="ECO:0007669"/>
    <property type="project" value="UniProtKB-UniRule"/>
</dbReference>
<dbReference type="HAMAP" id="MF_00105">
    <property type="entry name" value="GreA_GreB"/>
    <property type="match status" value="1"/>
</dbReference>
<dbReference type="RefSeq" id="WP_114823277.1">
    <property type="nucleotide sequence ID" value="NZ_QQSY01000001.1"/>
</dbReference>
<dbReference type="NCBIfam" id="NF001263">
    <property type="entry name" value="PRK00226.1-4"/>
    <property type="match status" value="1"/>
</dbReference>
<dbReference type="NCBIfam" id="NF001261">
    <property type="entry name" value="PRK00226.1-2"/>
    <property type="match status" value="1"/>
</dbReference>
<dbReference type="GO" id="GO:0006354">
    <property type="term" value="P:DNA-templated transcription elongation"/>
    <property type="evidence" value="ECO:0007669"/>
    <property type="project" value="TreeGrafter"/>
</dbReference>
<evidence type="ECO:0000256" key="7">
    <source>
        <dbReference type="ARBA" id="ARBA00030776"/>
    </source>
</evidence>
<dbReference type="FunFam" id="3.10.50.30:FF:000001">
    <property type="entry name" value="Transcription elongation factor GreA"/>
    <property type="match status" value="1"/>
</dbReference>
<dbReference type="EMBL" id="QQSY01000001">
    <property type="protein sequence ID" value="RDI99535.1"/>
    <property type="molecule type" value="Genomic_DNA"/>
</dbReference>
<evidence type="ECO:0000256" key="5">
    <source>
        <dbReference type="ARBA" id="ARBA00023163"/>
    </source>
</evidence>
<keyword evidence="4 8" id="KW-0238">DNA-binding</keyword>
<evidence type="ECO:0000256" key="8">
    <source>
        <dbReference type="HAMAP-Rule" id="MF_00105"/>
    </source>
</evidence>
<dbReference type="NCBIfam" id="NF001264">
    <property type="entry name" value="PRK00226.1-5"/>
    <property type="match status" value="1"/>
</dbReference>
<proteinExistence type="inferred from homology"/>
<evidence type="ECO:0000259" key="11">
    <source>
        <dbReference type="Pfam" id="PF03449"/>
    </source>
</evidence>